<organism evidence="3 4">
    <name type="scientific">Blautia pseudococcoides</name>
    <dbReference type="NCBI Taxonomy" id="1796616"/>
    <lineage>
        <taxon>Bacteria</taxon>
        <taxon>Bacillati</taxon>
        <taxon>Bacillota</taxon>
        <taxon>Clostridia</taxon>
        <taxon>Lachnospirales</taxon>
        <taxon>Lachnospiraceae</taxon>
        <taxon>Blautia</taxon>
    </lineage>
</organism>
<evidence type="ECO:0000259" key="1">
    <source>
        <dbReference type="Pfam" id="PF05651"/>
    </source>
</evidence>
<dbReference type="Proteomes" id="UP000092574">
    <property type="component" value="Chromosome"/>
</dbReference>
<dbReference type="PANTHER" id="PTHR33744:SF15">
    <property type="entry name" value="CARBOHYDRATE DIACID REGULATOR"/>
    <property type="match status" value="1"/>
</dbReference>
<dbReference type="InterPro" id="IPR051448">
    <property type="entry name" value="CdaR-like_regulators"/>
</dbReference>
<feature type="domain" description="PucR C-terminal helix-turn-helix" evidence="2">
    <location>
        <begin position="305"/>
        <end position="360"/>
    </location>
</feature>
<dbReference type="KEGG" id="byl:A4V09_13915"/>
<dbReference type="Pfam" id="PF05651">
    <property type="entry name" value="Diacid_rec"/>
    <property type="match status" value="1"/>
</dbReference>
<dbReference type="Pfam" id="PF13556">
    <property type="entry name" value="HTH_30"/>
    <property type="match status" value="1"/>
</dbReference>
<dbReference type="OrthoDB" id="212459at2"/>
<evidence type="ECO:0000313" key="4">
    <source>
        <dbReference type="Proteomes" id="UP000092574"/>
    </source>
</evidence>
<dbReference type="EMBL" id="CP015405">
    <property type="protein sequence ID" value="ANU76763.1"/>
    <property type="molecule type" value="Genomic_DNA"/>
</dbReference>
<dbReference type="PANTHER" id="PTHR33744">
    <property type="entry name" value="CARBOHYDRATE DIACID REGULATOR"/>
    <property type="match status" value="1"/>
</dbReference>
<dbReference type="InterPro" id="IPR042070">
    <property type="entry name" value="PucR_C-HTH_sf"/>
</dbReference>
<dbReference type="RefSeq" id="WP_065542920.1">
    <property type="nucleotide sequence ID" value="NZ_CP015405.2"/>
</dbReference>
<accession>A0A1C7ID51</accession>
<evidence type="ECO:0000313" key="3">
    <source>
        <dbReference type="EMBL" id="ANU76763.1"/>
    </source>
</evidence>
<proteinExistence type="predicted"/>
<dbReference type="InterPro" id="IPR008599">
    <property type="entry name" value="Diacid_rec"/>
</dbReference>
<name>A0A1C7ID51_9FIRM</name>
<dbReference type="Gene3D" id="1.10.10.2840">
    <property type="entry name" value="PucR C-terminal helix-turn-helix domain"/>
    <property type="match status" value="1"/>
</dbReference>
<keyword evidence="4" id="KW-1185">Reference proteome</keyword>
<sequence>MENSFDKKLAQQIVATVKDVCGQNVNFIDRTGMIYASTDERRIGSFHEIGKQAAEKGEMLEVDTDSLFAGTQKGVNLPVFHNGSFVAVIGISGPPDQVRKYAYLAERITGLLIRERELNTFSRTQAEKMNYVIHSLINRENLSQAYLLDTLEQFHVNKNGSYRILLIHIHSGRTPMNTAEAEQNIQQMFAKTGITLCTFHYPSEYLAVMDSSRFPLISPVLAEFACQQDGRLKISVGKSCPVFQLSESYETGTAAQKSIASSTDRHYAVFDDLTLELILSSVEEGCKAEYLRKTLDALDAEDISLLSVYFEEDMSLGHTSSRLFLHKNTLQYKLDRIYKKCGLNPRKFRDAVVLYLALKLA</sequence>
<dbReference type="InterPro" id="IPR025736">
    <property type="entry name" value="PucR_C-HTH_dom"/>
</dbReference>
<evidence type="ECO:0000259" key="2">
    <source>
        <dbReference type="Pfam" id="PF13556"/>
    </source>
</evidence>
<dbReference type="AlphaFoldDB" id="A0A1C7ID51"/>
<reference evidence="3" key="1">
    <citation type="submission" date="2017-04" db="EMBL/GenBank/DDBJ databases">
        <title>Complete Genome Sequences of Twelve Strains of a Stable Defined Moderately Diverse Mouse Microbiota 2 (sDMDMm2).</title>
        <authorList>
            <person name="Uchimura Y."/>
            <person name="Wyss M."/>
            <person name="Brugiroux S."/>
            <person name="Limenitakis J.P."/>
            <person name="Stecher B."/>
            <person name="McCoy K.D."/>
            <person name="Macpherson A.J."/>
        </authorList>
    </citation>
    <scope>NUCLEOTIDE SEQUENCE</scope>
    <source>
        <strain evidence="3">YL58</strain>
    </source>
</reference>
<protein>
    <submittedName>
        <fullName evidence="3">Sugar diacid utilization regulator SdaR</fullName>
    </submittedName>
</protein>
<dbReference type="STRING" id="1796616.A4V09_13915"/>
<gene>
    <name evidence="3" type="ORF">A4V09_13915</name>
</gene>
<feature type="domain" description="Putative sugar diacid recognition" evidence="1">
    <location>
        <begin position="6"/>
        <end position="134"/>
    </location>
</feature>